<dbReference type="InterPro" id="IPR011008">
    <property type="entry name" value="Dimeric_a/b-barrel"/>
</dbReference>
<dbReference type="NCBIfam" id="NF009503">
    <property type="entry name" value="PRK12863.1-3"/>
    <property type="match status" value="1"/>
</dbReference>
<dbReference type="PANTHER" id="PTHR33606:SF3">
    <property type="entry name" value="PROTEIN YCII"/>
    <property type="match status" value="1"/>
</dbReference>
<comment type="similarity">
    <text evidence="1">Belongs to the YciI family.</text>
</comment>
<dbReference type="Proteomes" id="UP000028782">
    <property type="component" value="Chromosome"/>
</dbReference>
<dbReference type="AlphaFoldDB" id="A0A076PNK1"/>
<reference evidence="3 4" key="1">
    <citation type="journal article" date="2014" name="Genome Announc.">
        <title>Complete Genome Sequence of Polychlorinated Biphenyl Degrader Comamonas testosteroni TK102 (NBRC 109938).</title>
        <authorList>
            <person name="Fukuda K."/>
            <person name="Hosoyama A."/>
            <person name="Tsuchikane K."/>
            <person name="Ohji S."/>
            <person name="Yamazoe A."/>
            <person name="Fujita N."/>
            <person name="Shintani M."/>
            <person name="Kimbara K."/>
        </authorList>
    </citation>
    <scope>NUCLEOTIDE SEQUENCE [LARGE SCALE GENOMIC DNA]</scope>
    <source>
        <strain evidence="3">TK102</strain>
    </source>
</reference>
<feature type="domain" description="YCII-related" evidence="2">
    <location>
        <begin position="1"/>
        <end position="88"/>
    </location>
</feature>
<dbReference type="SUPFAM" id="SSF54909">
    <property type="entry name" value="Dimeric alpha+beta barrel"/>
    <property type="match status" value="1"/>
</dbReference>
<dbReference type="RefSeq" id="WP_003058698.1">
    <property type="nucleotide sequence ID" value="NZ_CP006704.1"/>
</dbReference>
<evidence type="ECO:0000313" key="4">
    <source>
        <dbReference type="Proteomes" id="UP000028782"/>
    </source>
</evidence>
<dbReference type="Gene3D" id="3.30.70.1060">
    <property type="entry name" value="Dimeric alpha+beta barrel"/>
    <property type="match status" value="1"/>
</dbReference>
<evidence type="ECO:0000313" key="3">
    <source>
        <dbReference type="EMBL" id="AIJ44912.1"/>
    </source>
</evidence>
<accession>A0A076PNK1</accession>
<organism evidence="3 4">
    <name type="scientific">Comamonas testosteroni TK102</name>
    <dbReference type="NCBI Taxonomy" id="1392005"/>
    <lineage>
        <taxon>Bacteria</taxon>
        <taxon>Pseudomonadati</taxon>
        <taxon>Pseudomonadota</taxon>
        <taxon>Betaproteobacteria</taxon>
        <taxon>Burkholderiales</taxon>
        <taxon>Comamonadaceae</taxon>
        <taxon>Comamonas</taxon>
    </lineage>
</organism>
<proteinExistence type="inferred from homology"/>
<dbReference type="HOGENOM" id="CLU_110355_3_1_4"/>
<dbReference type="KEGG" id="ctes:O987_03715"/>
<dbReference type="Pfam" id="PF03795">
    <property type="entry name" value="YCII"/>
    <property type="match status" value="1"/>
</dbReference>
<dbReference type="InterPro" id="IPR005545">
    <property type="entry name" value="YCII"/>
</dbReference>
<gene>
    <name evidence="3" type="ORF">O987_03715</name>
</gene>
<name>A0A076PNK1_COMTE</name>
<sequence>MPFIIETFDKPGHQAVRQAHRPAHLGFLDTHKHLLLACGAKLADDGSDLGGGLYVVELDTREAAQSFIESDPFFTAGLFERVSITRWRKAYVAGASHLPAAA</sequence>
<dbReference type="PANTHER" id="PTHR33606">
    <property type="entry name" value="PROTEIN YCII"/>
    <property type="match status" value="1"/>
</dbReference>
<evidence type="ECO:0000259" key="2">
    <source>
        <dbReference type="Pfam" id="PF03795"/>
    </source>
</evidence>
<evidence type="ECO:0000256" key="1">
    <source>
        <dbReference type="ARBA" id="ARBA00007689"/>
    </source>
</evidence>
<dbReference type="InterPro" id="IPR051807">
    <property type="entry name" value="Sec-metab_biosynth-assoc"/>
</dbReference>
<dbReference type="EMBL" id="CP006704">
    <property type="protein sequence ID" value="AIJ44912.1"/>
    <property type="molecule type" value="Genomic_DNA"/>
</dbReference>
<protein>
    <recommendedName>
        <fullName evidence="2">YCII-related domain-containing protein</fullName>
    </recommendedName>
</protein>